<evidence type="ECO:0000313" key="2">
    <source>
        <dbReference type="EMBL" id="CAG8638168.1"/>
    </source>
</evidence>
<dbReference type="Proteomes" id="UP000789759">
    <property type="component" value="Unassembled WGS sequence"/>
</dbReference>
<organism evidence="2 3">
    <name type="scientific">Cetraspora pellucida</name>
    <dbReference type="NCBI Taxonomy" id="1433469"/>
    <lineage>
        <taxon>Eukaryota</taxon>
        <taxon>Fungi</taxon>
        <taxon>Fungi incertae sedis</taxon>
        <taxon>Mucoromycota</taxon>
        <taxon>Glomeromycotina</taxon>
        <taxon>Glomeromycetes</taxon>
        <taxon>Diversisporales</taxon>
        <taxon>Gigasporaceae</taxon>
        <taxon>Cetraspora</taxon>
    </lineage>
</organism>
<accession>A0A9N9DK12</accession>
<comment type="caution">
    <text evidence="2">The sequence shown here is derived from an EMBL/GenBank/DDBJ whole genome shotgun (WGS) entry which is preliminary data.</text>
</comment>
<protein>
    <submittedName>
        <fullName evidence="2">15625_t:CDS:1</fullName>
    </submittedName>
</protein>
<reference evidence="2" key="1">
    <citation type="submission" date="2021-06" db="EMBL/GenBank/DDBJ databases">
        <authorList>
            <person name="Kallberg Y."/>
            <person name="Tangrot J."/>
            <person name="Rosling A."/>
        </authorList>
    </citation>
    <scope>NUCLEOTIDE SEQUENCE</scope>
    <source>
        <strain evidence="2">FL966</strain>
    </source>
</reference>
<keyword evidence="3" id="KW-1185">Reference proteome</keyword>
<dbReference type="AlphaFoldDB" id="A0A9N9DK12"/>
<dbReference type="EMBL" id="CAJVQA010006303">
    <property type="protein sequence ID" value="CAG8638168.1"/>
    <property type="molecule type" value="Genomic_DNA"/>
</dbReference>
<evidence type="ECO:0000313" key="3">
    <source>
        <dbReference type="Proteomes" id="UP000789759"/>
    </source>
</evidence>
<feature type="region of interest" description="Disordered" evidence="1">
    <location>
        <begin position="104"/>
        <end position="133"/>
    </location>
</feature>
<sequence length="404" mass="45365">MAEQLIATNTLQSRLHRNGKNSLSSKNFTSQLTEENLKLHTTMGPSARETKTHLVLVYVDLQKQLVALEEQMRIEAKAAQEKFTMSLPKDTPSVIPEIIQIPISKPNPTSLPSPPPIEENDLSEPYDLNSTSPPLKKLIKNMKSTHRIKSLFKNQTKKAVNSADNLSPASFTSSRTSYFERDNTSLNVEPSIHPTCSQSSQRSKSLKRSKTPLKRIFIPPPTYNRSNSAETLNTLTHNNNSTSSPHNNLACSITRHSSAPSTPLFPNCTAHSKNDLRLDTASATNNERCENLMLEYRDSGIALVSPGGKSNHSREHSFSTLLRKIDLFNAFNHQNGEKKVQRVKSRGSVHSAFTKSKENEHELLAFRYPSLRDIDDMRYSTGNLCNRIFDHDDSIGIRNDMRSL</sequence>
<proteinExistence type="predicted"/>
<evidence type="ECO:0000256" key="1">
    <source>
        <dbReference type="SAM" id="MobiDB-lite"/>
    </source>
</evidence>
<name>A0A9N9DK12_9GLOM</name>
<dbReference type="OrthoDB" id="2352441at2759"/>
<gene>
    <name evidence="2" type="ORF">CPELLU_LOCUS8722</name>
</gene>
<feature type="region of interest" description="Disordered" evidence="1">
    <location>
        <begin position="186"/>
        <end position="209"/>
    </location>
</feature>